<dbReference type="AlphaFoldDB" id="A0A2V1AWV7"/>
<dbReference type="GO" id="GO:0002181">
    <property type="term" value="P:cytoplasmic translation"/>
    <property type="evidence" value="ECO:0007669"/>
    <property type="project" value="TreeGrafter"/>
</dbReference>
<feature type="domain" description="Large ribosomal subunit protein uL6 alpha-beta" evidence="4">
    <location>
        <begin position="97"/>
        <end position="178"/>
    </location>
</feature>
<proteinExistence type="inferred from homology"/>
<dbReference type="OrthoDB" id="10252633at2759"/>
<dbReference type="PANTHER" id="PTHR11655:SF16">
    <property type="entry name" value="60S RIBOSOMAL PROTEIN L9"/>
    <property type="match status" value="1"/>
</dbReference>
<evidence type="ECO:0000259" key="4">
    <source>
        <dbReference type="Pfam" id="PF00347"/>
    </source>
</evidence>
<keyword evidence="6" id="KW-1185">Reference proteome</keyword>
<feature type="domain" description="Large ribosomal subunit protein uL6 alpha-beta" evidence="4">
    <location>
        <begin position="12"/>
        <end position="85"/>
    </location>
</feature>
<dbReference type="VEuPathDB" id="FungiDB:CXQ85_005139"/>
<dbReference type="InterPro" id="IPR000702">
    <property type="entry name" value="Ribosomal_uL6-like"/>
</dbReference>
<dbReference type="GO" id="GO:0022625">
    <property type="term" value="C:cytosolic large ribosomal subunit"/>
    <property type="evidence" value="ECO:0007669"/>
    <property type="project" value="TreeGrafter"/>
</dbReference>
<organism evidence="5 6">
    <name type="scientific">Candidozyma haemuli</name>
    <dbReference type="NCBI Taxonomy" id="45357"/>
    <lineage>
        <taxon>Eukaryota</taxon>
        <taxon>Fungi</taxon>
        <taxon>Dikarya</taxon>
        <taxon>Ascomycota</taxon>
        <taxon>Saccharomycotina</taxon>
        <taxon>Pichiomycetes</taxon>
        <taxon>Metschnikowiaceae</taxon>
        <taxon>Candidozyma</taxon>
    </lineage>
</organism>
<dbReference type="PROSITE" id="PS00700">
    <property type="entry name" value="RIBOSOMAL_L6_2"/>
    <property type="match status" value="1"/>
</dbReference>
<evidence type="ECO:0000256" key="3">
    <source>
        <dbReference type="ARBA" id="ARBA00023274"/>
    </source>
</evidence>
<gene>
    <name evidence="5" type="ORF">CXQ85_005139</name>
</gene>
<accession>A0A2V1AWV7</accession>
<dbReference type="GO" id="GO:0003735">
    <property type="term" value="F:structural constituent of ribosome"/>
    <property type="evidence" value="ECO:0007669"/>
    <property type="project" value="InterPro"/>
</dbReference>
<dbReference type="PIRSF" id="PIRSF002162">
    <property type="entry name" value="Ribosomal_L6"/>
    <property type="match status" value="1"/>
</dbReference>
<dbReference type="FunFam" id="3.90.930.12:FF:000003">
    <property type="entry name" value="60S ribosomal protein L9"/>
    <property type="match status" value="1"/>
</dbReference>
<dbReference type="InterPro" id="IPR020040">
    <property type="entry name" value="Ribosomal_uL6_a/b-dom"/>
</dbReference>
<protein>
    <submittedName>
        <fullName evidence="5">60S ribosomal protein L9-B</fullName>
    </submittedName>
</protein>
<dbReference type="GeneID" id="37010469"/>
<dbReference type="FunFam" id="3.90.930.12:FF:000004">
    <property type="entry name" value="60S ribosomal protein L9"/>
    <property type="match status" value="1"/>
</dbReference>
<reference evidence="5 6" key="1">
    <citation type="submission" date="2017-12" db="EMBL/GenBank/DDBJ databases">
        <title>Genome Sequence of a Multidrug-Resistant Candida haemulonii Isolate from a Patient with Chronic Leg Ulcers in Israel.</title>
        <authorList>
            <person name="Chow N.A."/>
            <person name="Gade L."/>
            <person name="Batra D."/>
            <person name="Rowe L.A."/>
            <person name="Ben-Ami R."/>
            <person name="Loparev V.N."/>
            <person name="Litvintseva A.P."/>
        </authorList>
    </citation>
    <scope>NUCLEOTIDE SEQUENCE [LARGE SCALE GENOMIC DNA]</scope>
    <source>
        <strain evidence="5 6">B11899</strain>
    </source>
</reference>
<comment type="caution">
    <text evidence="5">The sequence shown here is derived from an EMBL/GenBank/DDBJ whole genome shotgun (WGS) entry which is preliminary data.</text>
</comment>
<evidence type="ECO:0000313" key="5">
    <source>
        <dbReference type="EMBL" id="PVH22567.1"/>
    </source>
</evidence>
<dbReference type="InterPro" id="IPR036789">
    <property type="entry name" value="Ribosomal_uL6-like_a/b-dom_sf"/>
</dbReference>
<evidence type="ECO:0000256" key="1">
    <source>
        <dbReference type="ARBA" id="ARBA00009356"/>
    </source>
</evidence>
<comment type="similarity">
    <text evidence="1">Belongs to the universal ribosomal protein uL6 family.</text>
</comment>
<dbReference type="Gene3D" id="3.90.930.12">
    <property type="entry name" value="Ribosomal protein L6, alpha-beta domain"/>
    <property type="match status" value="2"/>
</dbReference>
<dbReference type="RefSeq" id="XP_025343507.1">
    <property type="nucleotide sequence ID" value="XM_025488740.1"/>
</dbReference>
<dbReference type="GO" id="GO:0019843">
    <property type="term" value="F:rRNA binding"/>
    <property type="evidence" value="ECO:0007669"/>
    <property type="project" value="InterPro"/>
</dbReference>
<dbReference type="STRING" id="45357.A0A2V1AWV7"/>
<dbReference type="InterPro" id="IPR002359">
    <property type="entry name" value="Ribosomal_uL6_CS2"/>
</dbReference>
<dbReference type="EMBL" id="PKFO01000008">
    <property type="protein sequence ID" value="PVH22567.1"/>
    <property type="molecule type" value="Genomic_DNA"/>
</dbReference>
<dbReference type="Pfam" id="PF00347">
    <property type="entry name" value="Ribosomal_L6"/>
    <property type="match status" value="2"/>
</dbReference>
<evidence type="ECO:0000313" key="6">
    <source>
        <dbReference type="Proteomes" id="UP000244309"/>
    </source>
</evidence>
<dbReference type="SUPFAM" id="SSF56053">
    <property type="entry name" value="Ribosomal protein L6"/>
    <property type="match status" value="2"/>
</dbReference>
<keyword evidence="2 5" id="KW-0689">Ribosomal protein</keyword>
<sequence>MKFIQSDQILEIPEGVTVNINARTIKVTGPRGELTKDLKHIDVTFEKLSDKAIKIIVLHGDRKHVAALRTVKSLIANLVTGVTKGYKYKMRYVYAHFPINVNVVEIDGQKYVEIRNFLGEKKVRHVKIFDGVTMEQSTTQKDELIISGNSLEAVSQNAADINQICRVRNKDIRKFLDGIYVSERGLINEDA</sequence>
<dbReference type="Proteomes" id="UP000244309">
    <property type="component" value="Unassembled WGS sequence"/>
</dbReference>
<name>A0A2V1AWV7_9ASCO</name>
<dbReference type="PANTHER" id="PTHR11655">
    <property type="entry name" value="60S/50S RIBOSOMAL PROTEIN L6/L9"/>
    <property type="match status" value="1"/>
</dbReference>
<keyword evidence="3" id="KW-0687">Ribonucleoprotein</keyword>
<evidence type="ECO:0000256" key="2">
    <source>
        <dbReference type="ARBA" id="ARBA00022980"/>
    </source>
</evidence>